<protein>
    <submittedName>
        <fullName evidence="1">Uncharacterized protein</fullName>
    </submittedName>
</protein>
<gene>
    <name evidence="1" type="ORF">BpHYR1_047380</name>
</gene>
<dbReference type="Proteomes" id="UP000276133">
    <property type="component" value="Unassembled WGS sequence"/>
</dbReference>
<proteinExistence type="predicted"/>
<evidence type="ECO:0000313" key="2">
    <source>
        <dbReference type="Proteomes" id="UP000276133"/>
    </source>
</evidence>
<name>A0A3M7QU42_BRAPC</name>
<accession>A0A3M7QU42</accession>
<dbReference type="EMBL" id="REGN01005149">
    <property type="protein sequence ID" value="RNA14624.1"/>
    <property type="molecule type" value="Genomic_DNA"/>
</dbReference>
<reference evidence="1 2" key="1">
    <citation type="journal article" date="2018" name="Sci. Rep.">
        <title>Genomic signatures of local adaptation to the degree of environmental predictability in rotifers.</title>
        <authorList>
            <person name="Franch-Gras L."/>
            <person name="Hahn C."/>
            <person name="Garcia-Roger E.M."/>
            <person name="Carmona M.J."/>
            <person name="Serra M."/>
            <person name="Gomez A."/>
        </authorList>
    </citation>
    <scope>NUCLEOTIDE SEQUENCE [LARGE SCALE GENOMIC DNA]</scope>
    <source>
        <strain evidence="1">HYR1</strain>
    </source>
</reference>
<dbReference type="AlphaFoldDB" id="A0A3M7QU42"/>
<comment type="caution">
    <text evidence="1">The sequence shown here is derived from an EMBL/GenBank/DDBJ whole genome shotgun (WGS) entry which is preliminary data.</text>
</comment>
<sequence length="68" mass="8205">HLTEDCDSKFVFYSKIVVFNVRSNWCYTPLNIYLTFFKDILLNKSIDSEATEQFKKIQKQFSAIDFYY</sequence>
<feature type="non-terminal residue" evidence="1">
    <location>
        <position position="1"/>
    </location>
</feature>
<evidence type="ECO:0000313" key="1">
    <source>
        <dbReference type="EMBL" id="RNA14624.1"/>
    </source>
</evidence>
<keyword evidence="2" id="KW-1185">Reference proteome</keyword>
<organism evidence="1 2">
    <name type="scientific">Brachionus plicatilis</name>
    <name type="common">Marine rotifer</name>
    <name type="synonym">Brachionus muelleri</name>
    <dbReference type="NCBI Taxonomy" id="10195"/>
    <lineage>
        <taxon>Eukaryota</taxon>
        <taxon>Metazoa</taxon>
        <taxon>Spiralia</taxon>
        <taxon>Gnathifera</taxon>
        <taxon>Rotifera</taxon>
        <taxon>Eurotatoria</taxon>
        <taxon>Monogononta</taxon>
        <taxon>Pseudotrocha</taxon>
        <taxon>Ploima</taxon>
        <taxon>Brachionidae</taxon>
        <taxon>Brachionus</taxon>
    </lineage>
</organism>